<name>A0A0F9KXN5_9ZZZZ</name>
<keyword evidence="1" id="KW-0472">Membrane</keyword>
<sequence>PVDQTLQFMTWAIILLAVGLLVMHIIR</sequence>
<keyword evidence="1" id="KW-0812">Transmembrane</keyword>
<evidence type="ECO:0000256" key="1">
    <source>
        <dbReference type="SAM" id="Phobius"/>
    </source>
</evidence>
<accession>A0A0F9KXN5</accession>
<dbReference type="EMBL" id="LAZR01012450">
    <property type="protein sequence ID" value="KKM26788.1"/>
    <property type="molecule type" value="Genomic_DNA"/>
</dbReference>
<organism evidence="2">
    <name type="scientific">marine sediment metagenome</name>
    <dbReference type="NCBI Taxonomy" id="412755"/>
    <lineage>
        <taxon>unclassified sequences</taxon>
        <taxon>metagenomes</taxon>
        <taxon>ecological metagenomes</taxon>
    </lineage>
</organism>
<keyword evidence="1" id="KW-1133">Transmembrane helix</keyword>
<feature type="non-terminal residue" evidence="2">
    <location>
        <position position="1"/>
    </location>
</feature>
<comment type="caution">
    <text evidence="2">The sequence shown here is derived from an EMBL/GenBank/DDBJ whole genome shotgun (WGS) entry which is preliminary data.</text>
</comment>
<evidence type="ECO:0000313" key="2">
    <source>
        <dbReference type="EMBL" id="KKM26788.1"/>
    </source>
</evidence>
<feature type="transmembrane region" description="Helical" evidence="1">
    <location>
        <begin position="6"/>
        <end position="26"/>
    </location>
</feature>
<gene>
    <name evidence="2" type="ORF">LCGC14_1581310</name>
</gene>
<reference evidence="2" key="1">
    <citation type="journal article" date="2015" name="Nature">
        <title>Complex archaea that bridge the gap between prokaryotes and eukaryotes.</title>
        <authorList>
            <person name="Spang A."/>
            <person name="Saw J.H."/>
            <person name="Jorgensen S.L."/>
            <person name="Zaremba-Niedzwiedzka K."/>
            <person name="Martijn J."/>
            <person name="Lind A.E."/>
            <person name="van Eijk R."/>
            <person name="Schleper C."/>
            <person name="Guy L."/>
            <person name="Ettema T.J."/>
        </authorList>
    </citation>
    <scope>NUCLEOTIDE SEQUENCE</scope>
</reference>
<protein>
    <submittedName>
        <fullName evidence="2">Uncharacterized protein</fullName>
    </submittedName>
</protein>
<proteinExistence type="predicted"/>
<dbReference type="AlphaFoldDB" id="A0A0F9KXN5"/>